<evidence type="ECO:0000256" key="1">
    <source>
        <dbReference type="SAM" id="MobiDB-lite"/>
    </source>
</evidence>
<accession>A0A7R9CSW2</accession>
<protein>
    <submittedName>
        <fullName evidence="2">Uncharacterized protein</fullName>
    </submittedName>
</protein>
<sequence length="101" mass="11192">MYMLERLSMEARIGKVELEEVNLHLRGGRVENHLGKTTPSSPDRDSNLDLPVLSSRAQHETSALANYATEAGLKSCQLYNLVRLAPVTKDISSTILLTQNL</sequence>
<gene>
    <name evidence="2" type="ORF">TCEB3V08_LOCUS5486</name>
</gene>
<proteinExistence type="predicted"/>
<organism evidence="2">
    <name type="scientific">Timema cristinae</name>
    <name type="common">Walking stick</name>
    <dbReference type="NCBI Taxonomy" id="61476"/>
    <lineage>
        <taxon>Eukaryota</taxon>
        <taxon>Metazoa</taxon>
        <taxon>Ecdysozoa</taxon>
        <taxon>Arthropoda</taxon>
        <taxon>Hexapoda</taxon>
        <taxon>Insecta</taxon>
        <taxon>Pterygota</taxon>
        <taxon>Neoptera</taxon>
        <taxon>Polyneoptera</taxon>
        <taxon>Phasmatodea</taxon>
        <taxon>Timematodea</taxon>
        <taxon>Timematoidea</taxon>
        <taxon>Timematidae</taxon>
        <taxon>Timema</taxon>
    </lineage>
</organism>
<name>A0A7R9CSW2_TIMCR</name>
<reference evidence="2" key="1">
    <citation type="submission" date="2020-11" db="EMBL/GenBank/DDBJ databases">
        <authorList>
            <person name="Tran Van P."/>
        </authorList>
    </citation>
    <scope>NUCLEOTIDE SEQUENCE</scope>
</reference>
<dbReference type="AlphaFoldDB" id="A0A7R9CSW2"/>
<feature type="region of interest" description="Disordered" evidence="1">
    <location>
        <begin position="29"/>
        <end position="48"/>
    </location>
</feature>
<dbReference type="EMBL" id="OC318060">
    <property type="protein sequence ID" value="CAD7400384.1"/>
    <property type="molecule type" value="Genomic_DNA"/>
</dbReference>
<evidence type="ECO:0000313" key="2">
    <source>
        <dbReference type="EMBL" id="CAD7400384.1"/>
    </source>
</evidence>